<dbReference type="AlphaFoldDB" id="A0A917JBG9"/>
<comment type="caution">
    <text evidence="1">The sequence shown here is derived from an EMBL/GenBank/DDBJ whole genome shotgun (WGS) entry which is preliminary data.</text>
</comment>
<accession>A0A917JBG9</accession>
<gene>
    <name evidence="1" type="ORF">GCM10011425_33680</name>
</gene>
<dbReference type="EMBL" id="BMDO01000010">
    <property type="protein sequence ID" value="GGI52156.1"/>
    <property type="molecule type" value="Genomic_DNA"/>
</dbReference>
<proteinExistence type="predicted"/>
<name>A0A917JBG9_9SPHI</name>
<keyword evidence="2" id="KW-1185">Reference proteome</keyword>
<evidence type="ECO:0000313" key="2">
    <source>
        <dbReference type="Proteomes" id="UP000662074"/>
    </source>
</evidence>
<sequence length="237" mass="26007">MDNKDARDTDVTAYDKLEVYRLRSVISSEIEDKTDYQIVKNDTLLKSLKPDTIIIVKPPIAAKVDLGGVFYTNESKIKTGIKSYNDSFIYGDTKFGLQALTIPLKFRGSVGDGVLNPATVETGINIGFAPGVKFTRNVFNPASKIMGKNLNQYSITTGLLLNLGATDLKKVSNAPGILSDRKGVTLTYGTYVMFGINNINFGYAVGFDKLTGNKDAQWVYNGKLWHGVIVSLDVLKF</sequence>
<reference evidence="1" key="1">
    <citation type="journal article" date="2014" name="Int. J. Syst. Evol. Microbiol.">
        <title>Complete genome sequence of Corynebacterium casei LMG S-19264T (=DSM 44701T), isolated from a smear-ripened cheese.</title>
        <authorList>
            <consortium name="US DOE Joint Genome Institute (JGI-PGF)"/>
            <person name="Walter F."/>
            <person name="Albersmeier A."/>
            <person name="Kalinowski J."/>
            <person name="Ruckert C."/>
        </authorList>
    </citation>
    <scope>NUCLEOTIDE SEQUENCE</scope>
    <source>
        <strain evidence="1">CCM 8711</strain>
    </source>
</reference>
<reference evidence="1" key="2">
    <citation type="submission" date="2020-09" db="EMBL/GenBank/DDBJ databases">
        <authorList>
            <person name="Sun Q."/>
            <person name="Sedlacek I."/>
        </authorList>
    </citation>
    <scope>NUCLEOTIDE SEQUENCE</scope>
    <source>
        <strain evidence="1">CCM 8711</strain>
    </source>
</reference>
<dbReference type="Proteomes" id="UP000662074">
    <property type="component" value="Unassembled WGS sequence"/>
</dbReference>
<protein>
    <submittedName>
        <fullName evidence="1">Uncharacterized protein</fullName>
    </submittedName>
</protein>
<organism evidence="1 2">
    <name type="scientific">Mucilaginibacter galii</name>
    <dbReference type="NCBI Taxonomy" id="2005073"/>
    <lineage>
        <taxon>Bacteria</taxon>
        <taxon>Pseudomonadati</taxon>
        <taxon>Bacteroidota</taxon>
        <taxon>Sphingobacteriia</taxon>
        <taxon>Sphingobacteriales</taxon>
        <taxon>Sphingobacteriaceae</taxon>
        <taxon>Mucilaginibacter</taxon>
    </lineage>
</organism>
<evidence type="ECO:0000313" key="1">
    <source>
        <dbReference type="EMBL" id="GGI52156.1"/>
    </source>
</evidence>